<evidence type="ECO:0000313" key="2">
    <source>
        <dbReference type="EMBL" id="AGA76428.1"/>
    </source>
</evidence>
<protein>
    <submittedName>
        <fullName evidence="2">DNA uptake protein</fullName>
    </submittedName>
</protein>
<dbReference type="InterPro" id="IPR051675">
    <property type="entry name" value="Endo/Exo/Phosphatase_dom_1"/>
</dbReference>
<dbReference type="RefSeq" id="WP_015263996.1">
    <property type="nucleotide sequence ID" value="NC_019904.1"/>
</dbReference>
<dbReference type="InterPro" id="IPR010994">
    <property type="entry name" value="RuvA_2-like"/>
</dbReference>
<evidence type="ECO:0000256" key="1">
    <source>
        <dbReference type="SAM" id="Phobius"/>
    </source>
</evidence>
<dbReference type="PANTHER" id="PTHR21180:SF32">
    <property type="entry name" value="ENDONUCLEASE_EXONUCLEASE_PHOSPHATASE FAMILY DOMAIN-CONTAINING PROTEIN 1"/>
    <property type="match status" value="1"/>
</dbReference>
<dbReference type="Proteomes" id="UP000010796">
    <property type="component" value="Chromosome"/>
</dbReference>
<dbReference type="Gene3D" id="1.10.150.280">
    <property type="entry name" value="AF1531-like domain"/>
    <property type="match status" value="1"/>
</dbReference>
<reference evidence="3" key="1">
    <citation type="submission" date="2012-02" db="EMBL/GenBank/DDBJ databases">
        <title>The complete genome of Echinicola vietnamensis DSM 17526.</title>
        <authorList>
            <person name="Lucas S."/>
            <person name="Copeland A."/>
            <person name="Lapidus A."/>
            <person name="Glavina del Rio T."/>
            <person name="Dalin E."/>
            <person name="Tice H."/>
            <person name="Bruce D."/>
            <person name="Goodwin L."/>
            <person name="Pitluck S."/>
            <person name="Peters L."/>
            <person name="Ovchinnikova G."/>
            <person name="Teshima H."/>
            <person name="Kyrpides N."/>
            <person name="Mavromatis K."/>
            <person name="Ivanova N."/>
            <person name="Brettin T."/>
            <person name="Detter J.C."/>
            <person name="Han C."/>
            <person name="Larimer F."/>
            <person name="Land M."/>
            <person name="Hauser L."/>
            <person name="Markowitz V."/>
            <person name="Cheng J.-F."/>
            <person name="Hugenholtz P."/>
            <person name="Woyke T."/>
            <person name="Wu D."/>
            <person name="Brambilla E."/>
            <person name="Klenk H.-P."/>
            <person name="Eisen J.A."/>
        </authorList>
    </citation>
    <scope>NUCLEOTIDE SEQUENCE [LARGE SCALE GENOMIC DNA]</scope>
    <source>
        <strain evidence="3">DSM 17526 / LMG 23754 / KMM 6221</strain>
    </source>
</reference>
<evidence type="ECO:0000313" key="3">
    <source>
        <dbReference type="Proteomes" id="UP000010796"/>
    </source>
</evidence>
<keyword evidence="1" id="KW-0472">Membrane</keyword>
<gene>
    <name evidence="2" type="ordered locus">Echvi_0131</name>
</gene>
<dbReference type="KEGG" id="evi:Echvi_0131"/>
<dbReference type="GO" id="GO:0015628">
    <property type="term" value="P:protein secretion by the type II secretion system"/>
    <property type="evidence" value="ECO:0007669"/>
    <property type="project" value="TreeGrafter"/>
</dbReference>
<organism evidence="2 3">
    <name type="scientific">Echinicola vietnamensis (strain DSM 17526 / LMG 23754 / KMM 6221)</name>
    <dbReference type="NCBI Taxonomy" id="926556"/>
    <lineage>
        <taxon>Bacteria</taxon>
        <taxon>Pseudomonadati</taxon>
        <taxon>Bacteroidota</taxon>
        <taxon>Cytophagia</taxon>
        <taxon>Cytophagales</taxon>
        <taxon>Cyclobacteriaceae</taxon>
        <taxon>Echinicola</taxon>
    </lineage>
</organism>
<accession>L0FTR4</accession>
<dbReference type="STRING" id="926556.Echvi_0131"/>
<dbReference type="GO" id="GO:0015627">
    <property type="term" value="C:type II protein secretion system complex"/>
    <property type="evidence" value="ECO:0007669"/>
    <property type="project" value="TreeGrafter"/>
</dbReference>
<sequence>MKKRLRYFLQEYFGFTQRESNGFFLVIPVLVVLALVPKGFHWYQHREARAQYQEYLVKADSMFQAVKEDSVARYARVNRSFLAKDTGRWEAYQRKQATLNKMDFAAADSVVLQVVPGIGPTLAARIVKFRESLGGLHRKEQLLDVYGIKVPVAKRVFEYFTFTPAVDRYLYLNTAGIKDLAAHPYIRYGEAKVIVAYRGQHGAYARVEDLLRIKILSEDWLDRVKPYLKLEEAPVDQ</sequence>
<proteinExistence type="predicted"/>
<dbReference type="EMBL" id="CP003346">
    <property type="protein sequence ID" value="AGA76428.1"/>
    <property type="molecule type" value="Genomic_DNA"/>
</dbReference>
<dbReference type="PATRIC" id="fig|926556.3.peg.130"/>
<dbReference type="OrthoDB" id="981124at2"/>
<dbReference type="AlphaFoldDB" id="L0FTR4"/>
<dbReference type="Gene3D" id="1.10.150.320">
    <property type="entry name" value="Photosystem II 12 kDa extrinsic protein"/>
    <property type="match status" value="1"/>
</dbReference>
<name>L0FTR4_ECHVK</name>
<dbReference type="Pfam" id="PF12836">
    <property type="entry name" value="HHH_3"/>
    <property type="match status" value="2"/>
</dbReference>
<keyword evidence="1" id="KW-1133">Transmembrane helix</keyword>
<keyword evidence="3" id="KW-1185">Reference proteome</keyword>
<dbReference type="eggNOG" id="COG1555">
    <property type="taxonomic scope" value="Bacteria"/>
</dbReference>
<feature type="transmembrane region" description="Helical" evidence="1">
    <location>
        <begin position="21"/>
        <end position="43"/>
    </location>
</feature>
<dbReference type="HOGENOM" id="CLU_077104_1_0_10"/>
<dbReference type="PANTHER" id="PTHR21180">
    <property type="entry name" value="ENDONUCLEASE/EXONUCLEASE/PHOSPHATASE FAMILY DOMAIN-CONTAINING PROTEIN 1"/>
    <property type="match status" value="1"/>
</dbReference>
<dbReference type="SUPFAM" id="SSF47781">
    <property type="entry name" value="RuvA domain 2-like"/>
    <property type="match status" value="2"/>
</dbReference>
<keyword evidence="1" id="KW-0812">Transmembrane</keyword>